<dbReference type="InterPro" id="IPR056436">
    <property type="entry name" value="Znf-C2H2_ZIC1-5/GLI1-3-like"/>
</dbReference>
<dbReference type="GO" id="GO:0005634">
    <property type="term" value="C:nucleus"/>
    <property type="evidence" value="ECO:0000318"/>
    <property type="project" value="GO_Central"/>
</dbReference>
<keyword evidence="4" id="KW-0479">Metal-binding</keyword>
<comment type="subcellular location">
    <subcellularLocation>
        <location evidence="1">Nucleus</location>
    </subcellularLocation>
</comment>
<feature type="domain" description="C2H2-type" evidence="14">
    <location>
        <begin position="371"/>
        <end position="400"/>
    </location>
</feature>
<evidence type="ECO:0000256" key="9">
    <source>
        <dbReference type="ARBA" id="ARBA00023125"/>
    </source>
</evidence>
<dbReference type="AlphaFoldDB" id="A0A8J0UX28"/>
<evidence type="ECO:0000256" key="10">
    <source>
        <dbReference type="ARBA" id="ARBA00023163"/>
    </source>
</evidence>
<accession>A0A8J0UX28</accession>
<dbReference type="InterPro" id="IPR013087">
    <property type="entry name" value="Znf_C2H2_type"/>
</dbReference>
<dbReference type="Pfam" id="PF00096">
    <property type="entry name" value="zf-C2H2"/>
    <property type="match status" value="2"/>
</dbReference>
<dbReference type="InterPro" id="IPR036236">
    <property type="entry name" value="Znf_C2H2_sf"/>
</dbReference>
<proteinExistence type="inferred from homology"/>
<evidence type="ECO:0000256" key="2">
    <source>
        <dbReference type="ARBA" id="ARBA00010831"/>
    </source>
</evidence>
<keyword evidence="3" id="KW-0678">Repressor</keyword>
<dbReference type="GO" id="GO:0000981">
    <property type="term" value="F:DNA-binding transcription factor activity, RNA polymerase II-specific"/>
    <property type="evidence" value="ECO:0000318"/>
    <property type="project" value="GO_Central"/>
</dbReference>
<keyword evidence="10" id="KW-0804">Transcription</keyword>
<dbReference type="FunFam" id="3.30.160.60:FF:000048">
    <property type="entry name" value="GLI family zinc finger 3"/>
    <property type="match status" value="1"/>
</dbReference>
<gene>
    <name evidence="16" type="primary">LOC108714330</name>
</gene>
<feature type="domain" description="C2H2-type" evidence="14">
    <location>
        <begin position="431"/>
        <end position="460"/>
    </location>
</feature>
<evidence type="ECO:0000256" key="1">
    <source>
        <dbReference type="ARBA" id="ARBA00004123"/>
    </source>
</evidence>
<keyword evidence="7" id="KW-0862">Zinc</keyword>
<keyword evidence="11" id="KW-0539">Nucleus</keyword>
<dbReference type="PANTHER" id="PTHR45718:SF3">
    <property type="entry name" value="ZINC FINGER PROTEIN GLIS1"/>
    <property type="match status" value="1"/>
</dbReference>
<dbReference type="PROSITE" id="PS00028">
    <property type="entry name" value="ZINC_FINGER_C2H2_1"/>
    <property type="match status" value="4"/>
</dbReference>
<feature type="compositionally biased region" description="Polar residues" evidence="13">
    <location>
        <begin position="197"/>
        <end position="208"/>
    </location>
</feature>
<dbReference type="Proteomes" id="UP000186698">
    <property type="component" value="Chromosome 4L"/>
</dbReference>
<evidence type="ECO:0000256" key="5">
    <source>
        <dbReference type="ARBA" id="ARBA00022737"/>
    </source>
</evidence>
<evidence type="ECO:0000256" key="11">
    <source>
        <dbReference type="ARBA" id="ARBA00023242"/>
    </source>
</evidence>
<dbReference type="RefSeq" id="XP_018113938.1">
    <property type="nucleotide sequence ID" value="XM_018258449.2"/>
</dbReference>
<evidence type="ECO:0000256" key="13">
    <source>
        <dbReference type="SAM" id="MobiDB-lite"/>
    </source>
</evidence>
<dbReference type="SMART" id="SM00355">
    <property type="entry name" value="ZnF_C2H2"/>
    <property type="match status" value="5"/>
</dbReference>
<evidence type="ECO:0000259" key="14">
    <source>
        <dbReference type="PROSITE" id="PS50157"/>
    </source>
</evidence>
<evidence type="ECO:0000256" key="8">
    <source>
        <dbReference type="ARBA" id="ARBA00023015"/>
    </source>
</evidence>
<sequence>MKLNTGYPPCNLKKSIMGNEELTSNAYESFTCQSENCSPPIDQSGTCEMSLNTEHTDTRSAQSYPCFSLYVNKTHPPDLIKEENSCELSGQSEPFHLSCSGREELRTPFLPDAASLHKRLSSLSAYFLESADSPMQGSLVSGTYTSVCLQAESLRRCSSSLEATEIVGNGNSPHTSLSPCAKIQHLSLTGISTYTKKGHTTSLPNPSESEGIYGLPSPISCLPPDHDEQENELPEQLDTPCAKRNTILFLNTASIESKEFNILKQEPKDDYQELHSPYSLQQPMSPKTVQSDKQIQIVSKDGRQICRWIDCSALYDKQEELVRHIEKTHIDQRTGDDFTCFWAGCARRYKPFNARYKLLIHMRVHSGEKPNKCMFEGCNKAFSRLENLKIHLRSHTGERPYLCQYPGCLKSFSNSSDRAKHQRTHQDTKPYACQIQGCCKRYTDPSSLRKHVKAHTAREQQLHAKLLSASDPGRDATSDNVCLRVPQVFDGTLGRSIRHKLLNCTRSQELITDLQSHSILRTGLMTEASAVPKQCAPLEHHNTCLLSNKEGPQEGKMSSLIISHHGRHMRSPAPFIMLHRGSSPNSHSKSSSEEQCSTGKVFPPFHSPPGTHAQAGFQNSMVQYPQYFREVHCQNPNQYNMVSTQSAAYDMQVPSAHSLSEARQNCSEERGFFPNATFDHCLSQISSIYADA</sequence>
<dbReference type="GeneID" id="108714330"/>
<dbReference type="PANTHER" id="PTHR45718">
    <property type="entry name" value="TRANSCRIPTIONAL ACTIVATOR CUBITUS INTERRUPTUS"/>
    <property type="match status" value="1"/>
</dbReference>
<organism evidence="15 16">
    <name type="scientific">Xenopus laevis</name>
    <name type="common">African clawed frog</name>
    <dbReference type="NCBI Taxonomy" id="8355"/>
    <lineage>
        <taxon>Eukaryota</taxon>
        <taxon>Metazoa</taxon>
        <taxon>Chordata</taxon>
        <taxon>Craniata</taxon>
        <taxon>Vertebrata</taxon>
        <taxon>Euteleostomi</taxon>
        <taxon>Amphibia</taxon>
        <taxon>Batrachia</taxon>
        <taxon>Anura</taxon>
        <taxon>Pipoidea</taxon>
        <taxon>Pipidae</taxon>
        <taxon>Xenopodinae</taxon>
        <taxon>Xenopus</taxon>
        <taxon>Xenopus</taxon>
    </lineage>
</organism>
<dbReference type="FunFam" id="3.30.160.60:FF:000453">
    <property type="entry name" value="GLIS family zinc finger 3"/>
    <property type="match status" value="1"/>
</dbReference>
<dbReference type="GO" id="GO:0006357">
    <property type="term" value="P:regulation of transcription by RNA polymerase II"/>
    <property type="evidence" value="ECO:0000318"/>
    <property type="project" value="GO_Central"/>
</dbReference>
<dbReference type="Gene3D" id="3.30.160.60">
    <property type="entry name" value="Classic Zinc Finger"/>
    <property type="match status" value="5"/>
</dbReference>
<evidence type="ECO:0000256" key="3">
    <source>
        <dbReference type="ARBA" id="ARBA00022491"/>
    </source>
</evidence>
<dbReference type="GO" id="GO:0000978">
    <property type="term" value="F:RNA polymerase II cis-regulatory region sequence-specific DNA binding"/>
    <property type="evidence" value="ECO:0000318"/>
    <property type="project" value="GO_Central"/>
</dbReference>
<feature type="domain" description="C2H2-type" evidence="14">
    <location>
        <begin position="343"/>
        <end position="370"/>
    </location>
</feature>
<protein>
    <submittedName>
        <fullName evidence="16">Zinc finger protein GLIS1-like isoform X1</fullName>
    </submittedName>
</protein>
<evidence type="ECO:0000313" key="16">
    <source>
        <dbReference type="RefSeq" id="XP_018113938.1"/>
    </source>
</evidence>
<evidence type="ECO:0000256" key="7">
    <source>
        <dbReference type="ARBA" id="ARBA00022833"/>
    </source>
</evidence>
<dbReference type="PROSITE" id="PS50157">
    <property type="entry name" value="ZINC_FINGER_C2H2_2"/>
    <property type="match status" value="4"/>
</dbReference>
<keyword evidence="5" id="KW-0677">Repeat</keyword>
<evidence type="ECO:0000313" key="15">
    <source>
        <dbReference type="Proteomes" id="UP000186698"/>
    </source>
</evidence>
<dbReference type="FunFam" id="3.30.160.60:FF:000036">
    <property type="entry name" value="GLI family zinc finger 3"/>
    <property type="match status" value="1"/>
</dbReference>
<dbReference type="InterPro" id="IPR043359">
    <property type="entry name" value="GLI-like"/>
</dbReference>
<dbReference type="FunFam" id="3.30.160.60:FF:000019">
    <property type="entry name" value="GLI family zinc finger 3"/>
    <property type="match status" value="1"/>
</dbReference>
<name>A0A8J0UX28_XENLA</name>
<dbReference type="CTD" id="108714330"/>
<reference evidence="16" key="1">
    <citation type="submission" date="2025-08" db="UniProtKB">
        <authorList>
            <consortium name="RefSeq"/>
        </authorList>
    </citation>
    <scope>IDENTIFICATION</scope>
    <source>
        <strain evidence="16">J_2021</strain>
        <tissue evidence="16">Erythrocytes</tissue>
    </source>
</reference>
<keyword evidence="8" id="KW-0805">Transcription regulation</keyword>
<dbReference type="GO" id="GO:0008270">
    <property type="term" value="F:zinc ion binding"/>
    <property type="evidence" value="ECO:0007669"/>
    <property type="project" value="UniProtKB-KW"/>
</dbReference>
<dbReference type="SUPFAM" id="SSF57667">
    <property type="entry name" value="beta-beta-alpha zinc fingers"/>
    <property type="match status" value="3"/>
</dbReference>
<evidence type="ECO:0000256" key="6">
    <source>
        <dbReference type="ARBA" id="ARBA00022771"/>
    </source>
</evidence>
<dbReference type="FunFam" id="3.30.160.60:FF:000031">
    <property type="entry name" value="GLI family zinc finger 3"/>
    <property type="match status" value="1"/>
</dbReference>
<evidence type="ECO:0000256" key="4">
    <source>
        <dbReference type="ARBA" id="ARBA00022723"/>
    </source>
</evidence>
<dbReference type="Pfam" id="PF23561">
    <property type="entry name" value="zf-C2H2_15"/>
    <property type="match status" value="1"/>
</dbReference>
<comment type="similarity">
    <text evidence="2">Belongs to the GLI C2H2-type zinc-finger protein family.</text>
</comment>
<evidence type="ECO:0000256" key="12">
    <source>
        <dbReference type="PROSITE-ProRule" id="PRU00042"/>
    </source>
</evidence>
<keyword evidence="15" id="KW-1185">Reference proteome</keyword>
<feature type="region of interest" description="Disordered" evidence="13">
    <location>
        <begin position="197"/>
        <end position="219"/>
    </location>
</feature>
<dbReference type="OrthoDB" id="3214149at2759"/>
<keyword evidence="9" id="KW-0238">DNA-binding</keyword>
<feature type="domain" description="C2H2-type" evidence="14">
    <location>
        <begin position="401"/>
        <end position="430"/>
    </location>
</feature>
<dbReference type="KEGG" id="xla:108714330"/>
<keyword evidence="6 12" id="KW-0863">Zinc-finger</keyword>